<protein>
    <recommendedName>
        <fullName evidence="10">BHLH domain-containing protein</fullName>
    </recommendedName>
</protein>
<keyword evidence="6" id="KW-0238">DNA-binding</keyword>
<dbReference type="SUPFAM" id="SSF47459">
    <property type="entry name" value="HLH, helix-loop-helix DNA-binding domain"/>
    <property type="match status" value="1"/>
</dbReference>
<comment type="caution">
    <text evidence="11">The sequence shown here is derived from an EMBL/GenBank/DDBJ whole genome shotgun (WGS) entry which is preliminary data.</text>
</comment>
<evidence type="ECO:0000313" key="12">
    <source>
        <dbReference type="Proteomes" id="UP001187415"/>
    </source>
</evidence>
<dbReference type="GO" id="GO:0007423">
    <property type="term" value="P:sensory organ development"/>
    <property type="evidence" value="ECO:0007669"/>
    <property type="project" value="TreeGrafter"/>
</dbReference>
<evidence type="ECO:0000256" key="2">
    <source>
        <dbReference type="ARBA" id="ARBA00022473"/>
    </source>
</evidence>
<dbReference type="GO" id="GO:0005634">
    <property type="term" value="C:nucleus"/>
    <property type="evidence" value="ECO:0007669"/>
    <property type="project" value="TreeGrafter"/>
</dbReference>
<dbReference type="PROSITE" id="PS50888">
    <property type="entry name" value="BHLH"/>
    <property type="match status" value="1"/>
</dbReference>
<keyword evidence="8" id="KW-0539">Nucleus</keyword>
<evidence type="ECO:0000256" key="5">
    <source>
        <dbReference type="ARBA" id="ARBA00023015"/>
    </source>
</evidence>
<feature type="region of interest" description="Disordered" evidence="9">
    <location>
        <begin position="50"/>
        <end position="82"/>
    </location>
</feature>
<dbReference type="EMBL" id="JAUPFM010000017">
    <property type="protein sequence ID" value="KAK2824016.1"/>
    <property type="molecule type" value="Genomic_DNA"/>
</dbReference>
<dbReference type="FunFam" id="4.10.280.10:FF:000006">
    <property type="entry name" value="Neurogenic differentiation factor"/>
    <property type="match status" value="1"/>
</dbReference>
<evidence type="ECO:0000313" key="11">
    <source>
        <dbReference type="EMBL" id="KAK2824016.1"/>
    </source>
</evidence>
<proteinExistence type="predicted"/>
<organism evidence="11 12">
    <name type="scientific">Channa striata</name>
    <name type="common">Snakehead murrel</name>
    <name type="synonym">Ophicephalus striatus</name>
    <dbReference type="NCBI Taxonomy" id="64152"/>
    <lineage>
        <taxon>Eukaryota</taxon>
        <taxon>Metazoa</taxon>
        <taxon>Chordata</taxon>
        <taxon>Craniata</taxon>
        <taxon>Vertebrata</taxon>
        <taxon>Euteleostomi</taxon>
        <taxon>Actinopterygii</taxon>
        <taxon>Neopterygii</taxon>
        <taxon>Teleostei</taxon>
        <taxon>Neoteleostei</taxon>
        <taxon>Acanthomorphata</taxon>
        <taxon>Anabantaria</taxon>
        <taxon>Anabantiformes</taxon>
        <taxon>Channoidei</taxon>
        <taxon>Channidae</taxon>
        <taxon>Channa</taxon>
    </lineage>
</organism>
<name>A0AA88RYD4_CHASR</name>
<evidence type="ECO:0000256" key="6">
    <source>
        <dbReference type="ARBA" id="ARBA00023125"/>
    </source>
</evidence>
<dbReference type="GO" id="GO:0046983">
    <property type="term" value="F:protein dimerization activity"/>
    <property type="evidence" value="ECO:0007669"/>
    <property type="project" value="InterPro"/>
</dbReference>
<accession>A0AA88RYD4</accession>
<keyword evidence="12" id="KW-1185">Reference proteome</keyword>
<feature type="domain" description="BHLH" evidence="10">
    <location>
        <begin position="74"/>
        <end position="126"/>
    </location>
</feature>
<evidence type="ECO:0000256" key="1">
    <source>
        <dbReference type="ARBA" id="ARBA00011571"/>
    </source>
</evidence>
<comment type="subunit">
    <text evidence="1">Efficient DNA binding requires dimerization with another bHLH protein.</text>
</comment>
<keyword evidence="5" id="KW-0805">Transcription regulation</keyword>
<evidence type="ECO:0000256" key="4">
    <source>
        <dbReference type="ARBA" id="ARBA00022902"/>
    </source>
</evidence>
<dbReference type="Gene3D" id="4.10.280.10">
    <property type="entry name" value="Helix-loop-helix DNA-binding domain"/>
    <property type="match status" value="1"/>
</dbReference>
<dbReference type="GO" id="GO:0000981">
    <property type="term" value="F:DNA-binding transcription factor activity, RNA polymerase II-specific"/>
    <property type="evidence" value="ECO:0007669"/>
    <property type="project" value="TreeGrafter"/>
</dbReference>
<gene>
    <name evidence="11" type="ORF">Q5P01_021191</name>
</gene>
<dbReference type="Pfam" id="PF00010">
    <property type="entry name" value="HLH"/>
    <property type="match status" value="1"/>
</dbReference>
<dbReference type="AlphaFoldDB" id="A0AA88RYD4"/>
<evidence type="ECO:0000256" key="7">
    <source>
        <dbReference type="ARBA" id="ARBA00023163"/>
    </source>
</evidence>
<dbReference type="InterPro" id="IPR036638">
    <property type="entry name" value="HLH_DNA-bd_sf"/>
</dbReference>
<keyword evidence="4" id="KW-0524">Neurogenesis</keyword>
<reference evidence="11" key="1">
    <citation type="submission" date="2023-07" db="EMBL/GenBank/DDBJ databases">
        <title>Chromosome-level Genome Assembly of Striped Snakehead (Channa striata).</title>
        <authorList>
            <person name="Liu H."/>
        </authorList>
    </citation>
    <scope>NUCLEOTIDE SEQUENCE</scope>
    <source>
        <strain evidence="11">Gz</strain>
        <tissue evidence="11">Muscle</tissue>
    </source>
</reference>
<dbReference type="PANTHER" id="PTHR19290:SF94">
    <property type="entry name" value="NEUROGENIN-3"/>
    <property type="match status" value="1"/>
</dbReference>
<dbReference type="GO" id="GO:0045944">
    <property type="term" value="P:positive regulation of transcription by RNA polymerase II"/>
    <property type="evidence" value="ECO:0007669"/>
    <property type="project" value="TreeGrafter"/>
</dbReference>
<dbReference type="InterPro" id="IPR050359">
    <property type="entry name" value="bHLH_transcription_factors"/>
</dbReference>
<dbReference type="SMART" id="SM00353">
    <property type="entry name" value="HLH"/>
    <property type="match status" value="1"/>
</dbReference>
<evidence type="ECO:0000256" key="3">
    <source>
        <dbReference type="ARBA" id="ARBA00022782"/>
    </source>
</evidence>
<keyword evidence="2" id="KW-0217">Developmental protein</keyword>
<dbReference type="Proteomes" id="UP001187415">
    <property type="component" value="Unassembled WGS sequence"/>
</dbReference>
<dbReference type="GO" id="GO:0070888">
    <property type="term" value="F:E-box binding"/>
    <property type="evidence" value="ECO:0007669"/>
    <property type="project" value="TreeGrafter"/>
</dbReference>
<evidence type="ECO:0000259" key="10">
    <source>
        <dbReference type="PROSITE" id="PS50888"/>
    </source>
</evidence>
<keyword evidence="7" id="KW-0804">Transcription</keyword>
<sequence length="218" mass="24691">MSPEVRCAPGGLRTHKDAVAHRLSYTLRNIVNESGETSEDVHGNTLTFFRGTEAPSTEQPKHKPRCEKSGQRGRRRMKANDRERHRMHNLNSALDALRSILPALPEDAKLTKIETLRFAYNYIWALTQTLRMSEQRGHADEQLLMESGLRSPSSVSSADWDSASPAESGHVNLADFEPRYSYTSVGEINCKLYSRDESTIPIAFYFKSLCGENNLRNY</sequence>
<dbReference type="InterPro" id="IPR011598">
    <property type="entry name" value="bHLH_dom"/>
</dbReference>
<keyword evidence="3" id="KW-0221">Differentiation</keyword>
<dbReference type="PANTHER" id="PTHR19290">
    <property type="entry name" value="BASIC HELIX-LOOP-HELIX PROTEIN NEUROGENIN-RELATED"/>
    <property type="match status" value="1"/>
</dbReference>
<evidence type="ECO:0000256" key="9">
    <source>
        <dbReference type="SAM" id="MobiDB-lite"/>
    </source>
</evidence>
<dbReference type="GO" id="GO:0061564">
    <property type="term" value="P:axon development"/>
    <property type="evidence" value="ECO:0007669"/>
    <property type="project" value="TreeGrafter"/>
</dbReference>
<evidence type="ECO:0000256" key="8">
    <source>
        <dbReference type="ARBA" id="ARBA00023242"/>
    </source>
</evidence>